<dbReference type="EMBL" id="BMAO01010854">
    <property type="protein sequence ID" value="GFQ69928.1"/>
    <property type="molecule type" value="Genomic_DNA"/>
</dbReference>
<dbReference type="AlphaFoldDB" id="A0A8X6FY99"/>
<evidence type="ECO:0000313" key="3">
    <source>
        <dbReference type="Proteomes" id="UP000887116"/>
    </source>
</evidence>
<comment type="caution">
    <text evidence="2">The sequence shown here is derived from an EMBL/GenBank/DDBJ whole genome shotgun (WGS) entry which is preliminary data.</text>
</comment>
<proteinExistence type="predicted"/>
<sequence length="112" mass="12943">MGPLDEKSGSTLSEWEGPPSCAPDLAELKRSIRFLRRRLKHVKDPPMLALTFERKVETVRKPTTCALLPPCKLASFRFPICSYIQRSTSLKFQQNSNESIDRKWLWMPKVHS</sequence>
<protein>
    <submittedName>
        <fullName evidence="2">Uncharacterized protein</fullName>
    </submittedName>
</protein>
<keyword evidence="3" id="KW-1185">Reference proteome</keyword>
<gene>
    <name evidence="2" type="ORF">TNCT_616291</name>
</gene>
<organism evidence="2 3">
    <name type="scientific">Trichonephila clavata</name>
    <name type="common">Joro spider</name>
    <name type="synonym">Nephila clavata</name>
    <dbReference type="NCBI Taxonomy" id="2740835"/>
    <lineage>
        <taxon>Eukaryota</taxon>
        <taxon>Metazoa</taxon>
        <taxon>Ecdysozoa</taxon>
        <taxon>Arthropoda</taxon>
        <taxon>Chelicerata</taxon>
        <taxon>Arachnida</taxon>
        <taxon>Araneae</taxon>
        <taxon>Araneomorphae</taxon>
        <taxon>Entelegynae</taxon>
        <taxon>Araneoidea</taxon>
        <taxon>Nephilidae</taxon>
        <taxon>Trichonephila</taxon>
    </lineage>
</organism>
<evidence type="ECO:0000256" key="1">
    <source>
        <dbReference type="SAM" id="MobiDB-lite"/>
    </source>
</evidence>
<name>A0A8X6FY99_TRICU</name>
<feature type="region of interest" description="Disordered" evidence="1">
    <location>
        <begin position="1"/>
        <end position="20"/>
    </location>
</feature>
<reference evidence="2" key="1">
    <citation type="submission" date="2020-07" db="EMBL/GenBank/DDBJ databases">
        <title>Multicomponent nature underlies the extraordinary mechanical properties of spider dragline silk.</title>
        <authorList>
            <person name="Kono N."/>
            <person name="Nakamura H."/>
            <person name="Mori M."/>
            <person name="Yoshida Y."/>
            <person name="Ohtoshi R."/>
            <person name="Malay A.D."/>
            <person name="Moran D.A.P."/>
            <person name="Tomita M."/>
            <person name="Numata K."/>
            <person name="Arakawa K."/>
        </authorList>
    </citation>
    <scope>NUCLEOTIDE SEQUENCE</scope>
</reference>
<accession>A0A8X6FY99</accession>
<evidence type="ECO:0000313" key="2">
    <source>
        <dbReference type="EMBL" id="GFQ69928.1"/>
    </source>
</evidence>
<dbReference type="Proteomes" id="UP000887116">
    <property type="component" value="Unassembled WGS sequence"/>
</dbReference>